<evidence type="ECO:0000313" key="4">
    <source>
        <dbReference type="Proteomes" id="UP001153714"/>
    </source>
</evidence>
<organism evidence="3 4">
    <name type="scientific">Diatraea saccharalis</name>
    <name type="common">sugarcane borer</name>
    <dbReference type="NCBI Taxonomy" id="40085"/>
    <lineage>
        <taxon>Eukaryota</taxon>
        <taxon>Metazoa</taxon>
        <taxon>Ecdysozoa</taxon>
        <taxon>Arthropoda</taxon>
        <taxon>Hexapoda</taxon>
        <taxon>Insecta</taxon>
        <taxon>Pterygota</taxon>
        <taxon>Neoptera</taxon>
        <taxon>Endopterygota</taxon>
        <taxon>Lepidoptera</taxon>
        <taxon>Glossata</taxon>
        <taxon>Ditrysia</taxon>
        <taxon>Pyraloidea</taxon>
        <taxon>Crambidae</taxon>
        <taxon>Crambinae</taxon>
        <taxon>Diatraea</taxon>
    </lineage>
</organism>
<protein>
    <recommendedName>
        <fullName evidence="2">HAT C-terminal dimerisation domain-containing protein</fullName>
    </recommendedName>
</protein>
<dbReference type="PANTHER" id="PTHR46169:SF29">
    <property type="entry name" value="DNA REPLICATION-RELATED ELEMENT FACTOR, ISOFORM A"/>
    <property type="match status" value="1"/>
</dbReference>
<dbReference type="GO" id="GO:0006357">
    <property type="term" value="P:regulation of transcription by RNA polymerase II"/>
    <property type="evidence" value="ECO:0007669"/>
    <property type="project" value="TreeGrafter"/>
</dbReference>
<evidence type="ECO:0000256" key="1">
    <source>
        <dbReference type="SAM" id="MobiDB-lite"/>
    </source>
</evidence>
<reference evidence="3" key="1">
    <citation type="submission" date="2021-12" db="EMBL/GenBank/DDBJ databases">
        <authorList>
            <person name="King R."/>
        </authorList>
    </citation>
    <scope>NUCLEOTIDE SEQUENCE</scope>
</reference>
<feature type="compositionally biased region" description="Polar residues" evidence="1">
    <location>
        <begin position="689"/>
        <end position="703"/>
    </location>
</feature>
<feature type="region of interest" description="Disordered" evidence="1">
    <location>
        <begin position="681"/>
        <end position="703"/>
    </location>
</feature>
<sequence>MTTFKNTKIKQFSVSILYDAKLKTSFCWRYFGDLVIEEDNRKRKVCNDQVFCNACLSGAKEENDEISFGLAKIKSYVKTVSTGNLIKHLRDFHNLKEESSGKATRNIEQFFQIQPRRSQTTVGTPSSSLIKNKDSWLLARDMALWFCKSLMPFDSVSDEGMNDFFQKYDIISCKEDMPSRDTVSRTALDDVYESMLENVKVQIKTDAAGHAAITFDLWTDQYRHLSYITFTLHYLTADFELKSFTLCTKLIEGKKTGAKIQETLNETKECFDLQEKVLHSVTDAGSNVKRAISLAALDSHLCLGHALHNLVTVDGIGSVPELADLIKKCKKIVKTVRYRLPDLEREAEKEQIQFLQSLERVSEHLEMDENEPIIDDEVSDSHSVSGLQTNSDEFGSINHVPSIKTSSPTRWHSMLAMLESLAHFCNRNPVNNLLAQVNQHDLKIYQQEWNLLEDLIRFLRKFREVVEMLSTQKTASLNLALVFRLEIRDILNSLSDEETLIMLSLKNKMLAKLDKRFPITDKIVVSALLDPRFISLSQIDSYLEQKNTTRAAFLAEYIKIQPNISNHSTMVATSPPAVLASTSNESILSKLSKKHSSSSTSSILTSVEFNEVDQECWRYLAAANASDVVDDDVLQYWRNKSKTFPHLSQLARAILAIPATSTPSERVFSIAGLTVTAKRSRLNPLGAPSDSSNLATSDAGSQESIESVRTVGRKLTYAASQTSQGLTAANVLQQYLTRKKQSRNLSNPLIDLFINMAKTVMTLPLRDQIEIKSQLFQMVNNVEMRLATTAINPEYPDANLYDI</sequence>
<reference evidence="3" key="2">
    <citation type="submission" date="2022-10" db="EMBL/GenBank/DDBJ databases">
        <authorList>
            <consortium name="ENA_rothamsted_submissions"/>
            <consortium name="culmorum"/>
            <person name="King R."/>
        </authorList>
    </citation>
    <scope>NUCLEOTIDE SEQUENCE</scope>
</reference>
<dbReference type="PANTHER" id="PTHR46169">
    <property type="entry name" value="DNA REPLICATION-RELATED ELEMENT FACTOR, ISOFORM A"/>
    <property type="match status" value="1"/>
</dbReference>
<dbReference type="Proteomes" id="UP001153714">
    <property type="component" value="Chromosome 20"/>
</dbReference>
<dbReference type="SUPFAM" id="SSF140996">
    <property type="entry name" value="Hermes dimerisation domain"/>
    <property type="match status" value="1"/>
</dbReference>
<dbReference type="InterPro" id="IPR008906">
    <property type="entry name" value="HATC_C_dom"/>
</dbReference>
<dbReference type="InterPro" id="IPR052717">
    <property type="entry name" value="Vacuolar_transposase_reg"/>
</dbReference>
<accession>A0A9N9R4W7</accession>
<evidence type="ECO:0000313" key="3">
    <source>
        <dbReference type="EMBL" id="CAG9789609.1"/>
    </source>
</evidence>
<dbReference type="SUPFAM" id="SSF53098">
    <property type="entry name" value="Ribonuclease H-like"/>
    <property type="match status" value="1"/>
</dbReference>
<dbReference type="GO" id="GO:0005634">
    <property type="term" value="C:nucleus"/>
    <property type="evidence" value="ECO:0007669"/>
    <property type="project" value="TreeGrafter"/>
</dbReference>
<keyword evidence="4" id="KW-1185">Reference proteome</keyword>
<dbReference type="Pfam" id="PF05699">
    <property type="entry name" value="Dimer_Tnp_hAT"/>
    <property type="match status" value="1"/>
</dbReference>
<name>A0A9N9R4W7_9NEOP</name>
<gene>
    <name evidence="3" type="ORF">DIATSA_LOCUS7328</name>
</gene>
<dbReference type="OrthoDB" id="2438421at2759"/>
<dbReference type="GO" id="GO:0046983">
    <property type="term" value="F:protein dimerization activity"/>
    <property type="evidence" value="ECO:0007669"/>
    <property type="project" value="InterPro"/>
</dbReference>
<dbReference type="AlphaFoldDB" id="A0A9N9R4W7"/>
<evidence type="ECO:0000259" key="2">
    <source>
        <dbReference type="Pfam" id="PF05699"/>
    </source>
</evidence>
<dbReference type="EMBL" id="OU893351">
    <property type="protein sequence ID" value="CAG9789609.1"/>
    <property type="molecule type" value="Genomic_DNA"/>
</dbReference>
<feature type="domain" description="HAT C-terminal dimerisation" evidence="2">
    <location>
        <begin position="619"/>
        <end position="685"/>
    </location>
</feature>
<proteinExistence type="predicted"/>
<dbReference type="InterPro" id="IPR012337">
    <property type="entry name" value="RNaseH-like_sf"/>
</dbReference>